<accession>A0A8S5RW21</accession>
<organism evidence="1">
    <name type="scientific">Siphoviridae sp. ctHip2</name>
    <dbReference type="NCBI Taxonomy" id="2827830"/>
    <lineage>
        <taxon>Viruses</taxon>
        <taxon>Duplodnaviria</taxon>
        <taxon>Heunggongvirae</taxon>
        <taxon>Uroviricota</taxon>
        <taxon>Caudoviricetes</taxon>
    </lineage>
</organism>
<reference evidence="1" key="1">
    <citation type="journal article" date="2021" name="Proc. Natl. Acad. Sci. U.S.A.">
        <title>A Catalog of Tens of Thousands of Viruses from Human Metagenomes Reveals Hidden Associations with Chronic Diseases.</title>
        <authorList>
            <person name="Tisza M.J."/>
            <person name="Buck C.B."/>
        </authorList>
    </citation>
    <scope>NUCLEOTIDE SEQUENCE</scope>
    <source>
        <strain evidence="1">CtHip2</strain>
    </source>
</reference>
<sequence length="68" mass="8187">MNLTNNLKVKSVWLPSEYFEIDDKDTLKVINNTEYILCDSTAVSQYSFETNRIKYDSDWYNDFYLELE</sequence>
<proteinExistence type="predicted"/>
<evidence type="ECO:0000313" key="1">
    <source>
        <dbReference type="EMBL" id="DAF42824.1"/>
    </source>
</evidence>
<dbReference type="EMBL" id="BK032497">
    <property type="protein sequence ID" value="DAF42824.1"/>
    <property type="molecule type" value="Genomic_DNA"/>
</dbReference>
<protein>
    <submittedName>
        <fullName evidence="1">Uncharacterized protein</fullName>
    </submittedName>
</protein>
<name>A0A8S5RW21_9CAUD</name>